<dbReference type="STRING" id="1550231.SAMN05660662_2322"/>
<dbReference type="Gene3D" id="3.40.50.300">
    <property type="entry name" value="P-loop containing nucleotide triphosphate hydrolases"/>
    <property type="match status" value="1"/>
</dbReference>
<keyword evidence="2" id="KW-1185">Reference proteome</keyword>
<keyword evidence="1" id="KW-0418">Kinase</keyword>
<name>A0A1G7LHC2_9ACTN</name>
<proteinExistence type="predicted"/>
<organism evidence="1 2">
    <name type="scientific">Blastococcus aurantiacus</name>
    <dbReference type="NCBI Taxonomy" id="1550231"/>
    <lineage>
        <taxon>Bacteria</taxon>
        <taxon>Bacillati</taxon>
        <taxon>Actinomycetota</taxon>
        <taxon>Actinomycetes</taxon>
        <taxon>Geodermatophilales</taxon>
        <taxon>Geodermatophilaceae</taxon>
        <taxon>Blastococcus</taxon>
    </lineage>
</organism>
<dbReference type="SUPFAM" id="SSF52540">
    <property type="entry name" value="P-loop containing nucleoside triphosphate hydrolases"/>
    <property type="match status" value="1"/>
</dbReference>
<dbReference type="EMBL" id="FNBT01000004">
    <property type="protein sequence ID" value="SDF48927.1"/>
    <property type="molecule type" value="Genomic_DNA"/>
</dbReference>
<reference evidence="2" key="1">
    <citation type="submission" date="2016-10" db="EMBL/GenBank/DDBJ databases">
        <authorList>
            <person name="Varghese N."/>
            <person name="Submissions S."/>
        </authorList>
    </citation>
    <scope>NUCLEOTIDE SEQUENCE [LARGE SCALE GENOMIC DNA]</scope>
    <source>
        <strain evidence="2">DSM 44268</strain>
    </source>
</reference>
<keyword evidence="1" id="KW-0808">Transferase</keyword>
<protein>
    <submittedName>
        <fullName evidence="1">Uridine kinase</fullName>
    </submittedName>
</protein>
<evidence type="ECO:0000313" key="1">
    <source>
        <dbReference type="EMBL" id="SDF48927.1"/>
    </source>
</evidence>
<gene>
    <name evidence="1" type="ORF">SAMN05660662_2322</name>
</gene>
<dbReference type="AlphaFoldDB" id="A0A1G7LHC2"/>
<dbReference type="InterPro" id="IPR027417">
    <property type="entry name" value="P-loop_NTPase"/>
</dbReference>
<evidence type="ECO:0000313" key="2">
    <source>
        <dbReference type="Proteomes" id="UP000199406"/>
    </source>
</evidence>
<sequence>MVVAVDGVDGSGKTVFADQLAAAIDATGRPVIRASVDDFHHARAERYRRGRTSPEGFWLDSYDYAALGRELLDPLRDGAPVRLRWHDLAADRHVDEPPAPTPPRAVVVIDGIFLHRDELAGRWGLSVWLDVPFAVTAARMALRDGSPAHPGHPAMRRYVGGQLLYFAACAPWERADLVVDNTDWTTPRLVRRPTSDR</sequence>
<accession>A0A1G7LHC2</accession>
<dbReference type="GO" id="GO:0016301">
    <property type="term" value="F:kinase activity"/>
    <property type="evidence" value="ECO:0007669"/>
    <property type="project" value="UniProtKB-KW"/>
</dbReference>
<dbReference type="Proteomes" id="UP000199406">
    <property type="component" value="Unassembled WGS sequence"/>
</dbReference>